<reference evidence="1" key="2">
    <citation type="submission" date="2025-08" db="UniProtKB">
        <authorList>
            <consortium name="Ensembl"/>
        </authorList>
    </citation>
    <scope>IDENTIFICATION</scope>
</reference>
<name>A0A672YCJ0_9TELE</name>
<evidence type="ECO:0008006" key="3">
    <source>
        <dbReference type="Google" id="ProtNLM"/>
    </source>
</evidence>
<reference evidence="1" key="1">
    <citation type="submission" date="2019-06" db="EMBL/GenBank/DDBJ databases">
        <authorList>
            <consortium name="Wellcome Sanger Institute Data Sharing"/>
        </authorList>
    </citation>
    <scope>NUCLEOTIDE SEQUENCE [LARGE SCALE GENOMIC DNA]</scope>
</reference>
<dbReference type="InterPro" id="IPR013783">
    <property type="entry name" value="Ig-like_fold"/>
</dbReference>
<dbReference type="SUPFAM" id="SSF48726">
    <property type="entry name" value="Immunoglobulin"/>
    <property type="match status" value="1"/>
</dbReference>
<dbReference type="PANTHER" id="PTHR23266">
    <property type="entry name" value="IMMUNOGLOBULIN HEAVY CHAIN"/>
    <property type="match status" value="1"/>
</dbReference>
<dbReference type="InParanoid" id="A0A672YCJ0"/>
<dbReference type="Ensembl" id="ENSSORT00005000460.1">
    <property type="protein sequence ID" value="ENSSORP00005000436.1"/>
    <property type="gene ID" value="ENSSORG00005000304.1"/>
</dbReference>
<evidence type="ECO:0000313" key="1">
    <source>
        <dbReference type="Ensembl" id="ENSSORP00005000436.1"/>
    </source>
</evidence>
<reference evidence="1" key="3">
    <citation type="submission" date="2025-09" db="UniProtKB">
        <authorList>
            <consortium name="Ensembl"/>
        </authorList>
    </citation>
    <scope>IDENTIFICATION</scope>
</reference>
<keyword evidence="2" id="KW-1185">Reference proteome</keyword>
<dbReference type="Gene3D" id="2.60.40.10">
    <property type="entry name" value="Immunoglobulins"/>
    <property type="match status" value="1"/>
</dbReference>
<accession>A0A672YCJ0</accession>
<sequence>MSLFFILTGVDGQTLTESEPAVKRPGQSHRLTCTTSGFTFSSYRMSWIRQASGKGLEKGKKKHNKGIYNIN</sequence>
<proteinExistence type="predicted"/>
<dbReference type="InterPro" id="IPR036179">
    <property type="entry name" value="Ig-like_dom_sf"/>
</dbReference>
<protein>
    <recommendedName>
        <fullName evidence="3">Ig-like domain-containing protein</fullName>
    </recommendedName>
</protein>
<dbReference type="Proteomes" id="UP000472271">
    <property type="component" value="Chromosome 8"/>
</dbReference>
<organism evidence="1 2">
    <name type="scientific">Sphaeramia orbicularis</name>
    <name type="common">orbiculate cardinalfish</name>
    <dbReference type="NCBI Taxonomy" id="375764"/>
    <lineage>
        <taxon>Eukaryota</taxon>
        <taxon>Metazoa</taxon>
        <taxon>Chordata</taxon>
        <taxon>Craniata</taxon>
        <taxon>Vertebrata</taxon>
        <taxon>Euteleostomi</taxon>
        <taxon>Actinopterygii</taxon>
        <taxon>Neopterygii</taxon>
        <taxon>Teleostei</taxon>
        <taxon>Neoteleostei</taxon>
        <taxon>Acanthomorphata</taxon>
        <taxon>Gobiaria</taxon>
        <taxon>Kurtiformes</taxon>
        <taxon>Apogonoidei</taxon>
        <taxon>Apogonidae</taxon>
        <taxon>Apogoninae</taxon>
        <taxon>Sphaeramia</taxon>
    </lineage>
</organism>
<dbReference type="InterPro" id="IPR050199">
    <property type="entry name" value="IgHV"/>
</dbReference>
<evidence type="ECO:0000313" key="2">
    <source>
        <dbReference type="Proteomes" id="UP000472271"/>
    </source>
</evidence>
<dbReference type="AlphaFoldDB" id="A0A672YCJ0"/>